<dbReference type="InterPro" id="IPR000160">
    <property type="entry name" value="GGDEF_dom"/>
</dbReference>
<dbReference type="Pfam" id="PF00990">
    <property type="entry name" value="GGDEF"/>
    <property type="match status" value="1"/>
</dbReference>
<dbReference type="EC" id="2.7.7.65" evidence="2"/>
<proteinExistence type="predicted"/>
<reference evidence="3" key="1">
    <citation type="journal article" date="2019" name="Int. J. Syst. Evol. Microbiol.">
        <title>The Global Catalogue of Microorganisms (GCM) 10K type strain sequencing project: providing services to taxonomists for standard genome sequencing and annotation.</title>
        <authorList>
            <consortium name="The Broad Institute Genomics Platform"/>
            <consortium name="The Broad Institute Genome Sequencing Center for Infectious Disease"/>
            <person name="Wu L."/>
            <person name="Ma J."/>
        </authorList>
    </citation>
    <scope>NUCLEOTIDE SEQUENCE [LARGE SCALE GENOMIC DNA]</scope>
    <source>
        <strain evidence="3">JCM 17695</strain>
    </source>
</reference>
<organism evidence="2 3">
    <name type="scientific">Actinokineospora soli</name>
    <dbReference type="NCBI Taxonomy" id="1048753"/>
    <lineage>
        <taxon>Bacteria</taxon>
        <taxon>Bacillati</taxon>
        <taxon>Actinomycetota</taxon>
        <taxon>Actinomycetes</taxon>
        <taxon>Pseudonocardiales</taxon>
        <taxon>Pseudonocardiaceae</taxon>
        <taxon>Actinokineospora</taxon>
    </lineage>
</organism>
<keyword evidence="2" id="KW-0808">Transferase</keyword>
<dbReference type="Gene3D" id="3.30.70.270">
    <property type="match status" value="1"/>
</dbReference>
<dbReference type="GO" id="GO:0052621">
    <property type="term" value="F:diguanylate cyclase activity"/>
    <property type="evidence" value="ECO:0007669"/>
    <property type="project" value="UniProtKB-EC"/>
</dbReference>
<gene>
    <name evidence="2" type="ORF">ACFQV2_07045</name>
</gene>
<dbReference type="InterPro" id="IPR043128">
    <property type="entry name" value="Rev_trsase/Diguanyl_cyclase"/>
</dbReference>
<dbReference type="SUPFAM" id="SSF55073">
    <property type="entry name" value="Nucleotide cyclase"/>
    <property type="match status" value="1"/>
</dbReference>
<dbReference type="PROSITE" id="PS50887">
    <property type="entry name" value="GGDEF"/>
    <property type="match status" value="1"/>
</dbReference>
<evidence type="ECO:0000259" key="1">
    <source>
        <dbReference type="PROSITE" id="PS50887"/>
    </source>
</evidence>
<sequence>MRVQAADKRGRPVTIGGRTTSIGIAAATGPTTELDPLLRAADAALYEAKQQGRDRIHVAR</sequence>
<name>A0ABW2TKM3_9PSEU</name>
<accession>A0ABW2TKM3</accession>
<dbReference type="InterPro" id="IPR029787">
    <property type="entry name" value="Nucleotide_cyclase"/>
</dbReference>
<dbReference type="Proteomes" id="UP001596512">
    <property type="component" value="Unassembled WGS sequence"/>
</dbReference>
<keyword evidence="2" id="KW-0548">Nucleotidyltransferase</keyword>
<protein>
    <submittedName>
        <fullName evidence="2">Diguanylate cyclase domain-containing protein</fullName>
        <ecNumber evidence="2">2.7.7.65</ecNumber>
    </submittedName>
</protein>
<keyword evidence="3" id="KW-1185">Reference proteome</keyword>
<feature type="domain" description="GGDEF" evidence="1">
    <location>
        <begin position="1"/>
        <end position="60"/>
    </location>
</feature>
<comment type="caution">
    <text evidence="2">The sequence shown here is derived from an EMBL/GenBank/DDBJ whole genome shotgun (WGS) entry which is preliminary data.</text>
</comment>
<evidence type="ECO:0000313" key="3">
    <source>
        <dbReference type="Proteomes" id="UP001596512"/>
    </source>
</evidence>
<dbReference type="EMBL" id="JBHTEY010000004">
    <property type="protein sequence ID" value="MFC7613393.1"/>
    <property type="molecule type" value="Genomic_DNA"/>
</dbReference>
<evidence type="ECO:0000313" key="2">
    <source>
        <dbReference type="EMBL" id="MFC7613393.1"/>
    </source>
</evidence>